<sequence length="101" mass="11636">MKKFIIHLQKKTCLDLLATQTKGNDSDTTDSEDIPLADPGRKNNQPVKRKLIVSNSESDYDDSADDENYDPNKDEINSTDLEFNVKKLKTKKRLVHMNKQR</sequence>
<proteinExistence type="predicted"/>
<evidence type="ECO:0000313" key="3">
    <source>
        <dbReference type="Proteomes" id="UP000828390"/>
    </source>
</evidence>
<reference evidence="2" key="1">
    <citation type="journal article" date="2019" name="bioRxiv">
        <title>The Genome of the Zebra Mussel, Dreissena polymorpha: A Resource for Invasive Species Research.</title>
        <authorList>
            <person name="McCartney M.A."/>
            <person name="Auch B."/>
            <person name="Kono T."/>
            <person name="Mallez S."/>
            <person name="Zhang Y."/>
            <person name="Obille A."/>
            <person name="Becker A."/>
            <person name="Abrahante J.E."/>
            <person name="Garbe J."/>
            <person name="Badalamenti J.P."/>
            <person name="Herman A."/>
            <person name="Mangelson H."/>
            <person name="Liachko I."/>
            <person name="Sullivan S."/>
            <person name="Sone E.D."/>
            <person name="Koren S."/>
            <person name="Silverstein K.A.T."/>
            <person name="Beckman K.B."/>
            <person name="Gohl D.M."/>
        </authorList>
    </citation>
    <scope>NUCLEOTIDE SEQUENCE</scope>
    <source>
        <strain evidence="2">Duluth1</strain>
        <tissue evidence="2">Whole animal</tissue>
    </source>
</reference>
<accession>A0A9D4C8N4</accession>
<evidence type="ECO:0000256" key="1">
    <source>
        <dbReference type="SAM" id="MobiDB-lite"/>
    </source>
</evidence>
<dbReference type="EMBL" id="JAIWYP010000013">
    <property type="protein sequence ID" value="KAH3719070.1"/>
    <property type="molecule type" value="Genomic_DNA"/>
</dbReference>
<keyword evidence="3" id="KW-1185">Reference proteome</keyword>
<protein>
    <submittedName>
        <fullName evidence="2">Uncharacterized protein</fullName>
    </submittedName>
</protein>
<name>A0A9D4C8N4_DREPO</name>
<organism evidence="2 3">
    <name type="scientific">Dreissena polymorpha</name>
    <name type="common">Zebra mussel</name>
    <name type="synonym">Mytilus polymorpha</name>
    <dbReference type="NCBI Taxonomy" id="45954"/>
    <lineage>
        <taxon>Eukaryota</taxon>
        <taxon>Metazoa</taxon>
        <taxon>Spiralia</taxon>
        <taxon>Lophotrochozoa</taxon>
        <taxon>Mollusca</taxon>
        <taxon>Bivalvia</taxon>
        <taxon>Autobranchia</taxon>
        <taxon>Heteroconchia</taxon>
        <taxon>Euheterodonta</taxon>
        <taxon>Imparidentia</taxon>
        <taxon>Neoheterodontei</taxon>
        <taxon>Myida</taxon>
        <taxon>Dreissenoidea</taxon>
        <taxon>Dreissenidae</taxon>
        <taxon>Dreissena</taxon>
    </lineage>
</organism>
<evidence type="ECO:0000313" key="2">
    <source>
        <dbReference type="EMBL" id="KAH3719070.1"/>
    </source>
</evidence>
<dbReference type="Proteomes" id="UP000828390">
    <property type="component" value="Unassembled WGS sequence"/>
</dbReference>
<feature type="region of interest" description="Disordered" evidence="1">
    <location>
        <begin position="20"/>
        <end position="78"/>
    </location>
</feature>
<feature type="compositionally biased region" description="Acidic residues" evidence="1">
    <location>
        <begin position="58"/>
        <end position="69"/>
    </location>
</feature>
<gene>
    <name evidence="2" type="ORF">DPMN_061899</name>
</gene>
<comment type="caution">
    <text evidence="2">The sequence shown here is derived from an EMBL/GenBank/DDBJ whole genome shotgun (WGS) entry which is preliminary data.</text>
</comment>
<reference evidence="2" key="2">
    <citation type="submission" date="2020-11" db="EMBL/GenBank/DDBJ databases">
        <authorList>
            <person name="McCartney M.A."/>
            <person name="Auch B."/>
            <person name="Kono T."/>
            <person name="Mallez S."/>
            <person name="Becker A."/>
            <person name="Gohl D.M."/>
            <person name="Silverstein K.A.T."/>
            <person name="Koren S."/>
            <person name="Bechman K.B."/>
            <person name="Herman A."/>
            <person name="Abrahante J.E."/>
            <person name="Garbe J."/>
        </authorList>
    </citation>
    <scope>NUCLEOTIDE SEQUENCE</scope>
    <source>
        <strain evidence="2">Duluth1</strain>
        <tissue evidence="2">Whole animal</tissue>
    </source>
</reference>
<dbReference type="AlphaFoldDB" id="A0A9D4C8N4"/>